<accession>A0A0F9V1P2</accession>
<gene>
    <name evidence="1" type="ORF">LCGC14_0194740</name>
</gene>
<sequence length="142" mass="16256">MVEENPNQNLEPASEAEEAEEQDYTAIDIWQIINDFAKSNNMNFEHWAHINKKLLVLHTAVEKPLSKALHKLAAMPIIMDFHTINKLNKKINSLEDYAAGIDFFIDNPQRKGILDMDNDAISIILKMARQELKSAKAKILEK</sequence>
<proteinExistence type="predicted"/>
<protein>
    <submittedName>
        <fullName evidence="1">Uncharacterized protein</fullName>
    </submittedName>
</protein>
<dbReference type="EMBL" id="LAZR01000084">
    <property type="protein sequence ID" value="KKN93642.1"/>
    <property type="molecule type" value="Genomic_DNA"/>
</dbReference>
<name>A0A0F9V1P2_9ZZZZ</name>
<comment type="caution">
    <text evidence="1">The sequence shown here is derived from an EMBL/GenBank/DDBJ whole genome shotgun (WGS) entry which is preliminary data.</text>
</comment>
<evidence type="ECO:0000313" key="1">
    <source>
        <dbReference type="EMBL" id="KKN93642.1"/>
    </source>
</evidence>
<dbReference type="AlphaFoldDB" id="A0A0F9V1P2"/>
<organism evidence="1">
    <name type="scientific">marine sediment metagenome</name>
    <dbReference type="NCBI Taxonomy" id="412755"/>
    <lineage>
        <taxon>unclassified sequences</taxon>
        <taxon>metagenomes</taxon>
        <taxon>ecological metagenomes</taxon>
    </lineage>
</organism>
<reference evidence="1" key="1">
    <citation type="journal article" date="2015" name="Nature">
        <title>Complex archaea that bridge the gap between prokaryotes and eukaryotes.</title>
        <authorList>
            <person name="Spang A."/>
            <person name="Saw J.H."/>
            <person name="Jorgensen S.L."/>
            <person name="Zaremba-Niedzwiedzka K."/>
            <person name="Martijn J."/>
            <person name="Lind A.E."/>
            <person name="van Eijk R."/>
            <person name="Schleper C."/>
            <person name="Guy L."/>
            <person name="Ettema T.J."/>
        </authorList>
    </citation>
    <scope>NUCLEOTIDE SEQUENCE</scope>
</reference>